<feature type="transmembrane region" description="Helical" evidence="2">
    <location>
        <begin position="79"/>
        <end position="103"/>
    </location>
</feature>
<dbReference type="Proteomes" id="UP000037035">
    <property type="component" value="Unassembled WGS sequence"/>
</dbReference>
<keyword evidence="2" id="KW-0812">Transmembrane</keyword>
<dbReference type="VEuPathDB" id="FungiDB:VP01_1196g1"/>
<feature type="transmembrane region" description="Helical" evidence="2">
    <location>
        <begin position="123"/>
        <end position="149"/>
    </location>
</feature>
<protein>
    <submittedName>
        <fullName evidence="3">Uncharacterized protein</fullName>
    </submittedName>
</protein>
<feature type="transmembrane region" description="Helical" evidence="2">
    <location>
        <begin position="370"/>
        <end position="392"/>
    </location>
</feature>
<reference evidence="3" key="1">
    <citation type="submission" date="2015-08" db="EMBL/GenBank/DDBJ databases">
        <title>Next Generation Sequencing and Analysis of the Genome of Puccinia sorghi L Schw, the Causal Agent of Maize Common Rust.</title>
        <authorList>
            <person name="Rochi L."/>
            <person name="Burguener G."/>
            <person name="Darino M."/>
            <person name="Turjanski A."/>
            <person name="Kreff E."/>
            <person name="Dieguez M.J."/>
            <person name="Sacco F."/>
        </authorList>
    </citation>
    <scope>NUCLEOTIDE SEQUENCE [LARGE SCALE GENOMIC DNA]</scope>
    <source>
        <strain evidence="3">RO10H11247</strain>
    </source>
</reference>
<proteinExistence type="predicted"/>
<sequence length="599" mass="66555">MSNNWTLFSQTANQGKREDDEITAVISPSKVFFQRTYEALCVSSFPTLPLSRTIIGLVFTSILLISHTFGRRKHKRHPVVIAFVATAILNYLNALLPWLFHFLTTNSSSLSQIPGGNNFLCNTIVLLISLAGSTGYWQAIVSILTYLIFEMQTVIPSFAATFVGEALRITWQVSKMTHSSSTAAFADYSLTTRHSLVSSNPKAPPTHQIKSPPDDFEISNVLMTLPKVEHVVHINPTSMSHEETLREMLEKPGFPSLSGNPSCSKGMISRMSDGREEKWPFVLCLLPTLCGLPQLFLTLISYIRTGKAWISIDIVSCRVQSEAAASLGVITLLFVLALTALFSGLMLSFSLGIRRSASQHGRSNLDMSMLIPIGFLSAQSIAGCLIVAVMYFTSKHTYHMALDLFGVINPICSAFILTDWEVFTIWNRWIRRWLSFVMTPLGFTNLNPHTGPSATIPNHPANKSCLYCHEGVCGVWVPPKPSYNRTHRLVSMSSIGDVDIEEEDDNLQTRFSGQATLTRPSRFRSLRKLTLRGRSGASRRSTTAPSRRRGVTISKRSSNQPRHSAPPEKTRKFFCPMDPTKRAEFLPGHQSHIGGSESL</sequence>
<evidence type="ECO:0000313" key="3">
    <source>
        <dbReference type="EMBL" id="KNZ63026.1"/>
    </source>
</evidence>
<evidence type="ECO:0000256" key="1">
    <source>
        <dbReference type="SAM" id="MobiDB-lite"/>
    </source>
</evidence>
<feature type="transmembrane region" description="Helical" evidence="2">
    <location>
        <begin position="50"/>
        <end position="67"/>
    </location>
</feature>
<organism evidence="3 4">
    <name type="scientific">Puccinia sorghi</name>
    <dbReference type="NCBI Taxonomy" id="27349"/>
    <lineage>
        <taxon>Eukaryota</taxon>
        <taxon>Fungi</taxon>
        <taxon>Dikarya</taxon>
        <taxon>Basidiomycota</taxon>
        <taxon>Pucciniomycotina</taxon>
        <taxon>Pucciniomycetes</taxon>
        <taxon>Pucciniales</taxon>
        <taxon>Pucciniaceae</taxon>
        <taxon>Puccinia</taxon>
    </lineage>
</organism>
<comment type="caution">
    <text evidence="3">The sequence shown here is derived from an EMBL/GenBank/DDBJ whole genome shotgun (WGS) entry which is preliminary data.</text>
</comment>
<keyword evidence="4" id="KW-1185">Reference proteome</keyword>
<dbReference type="OrthoDB" id="2498031at2759"/>
<dbReference type="EMBL" id="LAVV01002187">
    <property type="protein sequence ID" value="KNZ63026.1"/>
    <property type="molecule type" value="Genomic_DNA"/>
</dbReference>
<evidence type="ECO:0000313" key="4">
    <source>
        <dbReference type="Proteomes" id="UP000037035"/>
    </source>
</evidence>
<feature type="transmembrane region" description="Helical" evidence="2">
    <location>
        <begin position="404"/>
        <end position="426"/>
    </location>
</feature>
<name>A0A0L6VQQ9_9BASI</name>
<feature type="transmembrane region" description="Helical" evidence="2">
    <location>
        <begin position="323"/>
        <end position="349"/>
    </location>
</feature>
<gene>
    <name evidence="3" type="ORF">VP01_1196g1</name>
</gene>
<accession>A0A0L6VQQ9</accession>
<feature type="transmembrane region" description="Helical" evidence="2">
    <location>
        <begin position="279"/>
        <end position="303"/>
    </location>
</feature>
<feature type="compositionally biased region" description="Low complexity" evidence="1">
    <location>
        <begin position="532"/>
        <end position="545"/>
    </location>
</feature>
<dbReference type="AlphaFoldDB" id="A0A0L6VQQ9"/>
<feature type="region of interest" description="Disordered" evidence="1">
    <location>
        <begin position="530"/>
        <end position="599"/>
    </location>
</feature>
<evidence type="ECO:0000256" key="2">
    <source>
        <dbReference type="SAM" id="Phobius"/>
    </source>
</evidence>
<keyword evidence="2" id="KW-1133">Transmembrane helix</keyword>
<keyword evidence="2" id="KW-0472">Membrane</keyword>